<proteinExistence type="predicted"/>
<evidence type="ECO:0000313" key="1">
    <source>
        <dbReference type="EMBL" id="CAA9263657.1"/>
    </source>
</evidence>
<gene>
    <name evidence="1" type="ORF">AVDCRST_MAG42-2867</name>
</gene>
<protein>
    <recommendedName>
        <fullName evidence="2">GDYXXLXY domain-containing protein</fullName>
    </recommendedName>
</protein>
<accession>A0A6J4IXQ8</accession>
<dbReference type="Pfam" id="PF14345">
    <property type="entry name" value="GDYXXLXY"/>
    <property type="match status" value="1"/>
</dbReference>
<name>A0A6J4IXQ8_9BACT</name>
<organism evidence="1">
    <name type="scientific">uncultured Chthoniobacterales bacterium</name>
    <dbReference type="NCBI Taxonomy" id="1836801"/>
    <lineage>
        <taxon>Bacteria</taxon>
        <taxon>Pseudomonadati</taxon>
        <taxon>Verrucomicrobiota</taxon>
        <taxon>Spartobacteria</taxon>
        <taxon>Chthoniobacterales</taxon>
        <taxon>environmental samples</taxon>
    </lineage>
</organism>
<sequence length="186" mass="20704">MKSLRLALWTALALAQLAVPAWMIVGEERVLREGRQLKLHTRPVDPADVFRGRYVALGYTVEQVPRELVRGHFEYADTAYLELREGADGFGEIVALHKEKPAGELVLKATVNFLTPETIGVELPFNRYYMDENMAPHADTAVRGGGSDPSDAWVSIRVLGGRGVIEELYLGGKPVREFLKEADPQM</sequence>
<dbReference type="EMBL" id="CADCTA010000102">
    <property type="protein sequence ID" value="CAA9263657.1"/>
    <property type="molecule type" value="Genomic_DNA"/>
</dbReference>
<reference evidence="1" key="1">
    <citation type="submission" date="2020-02" db="EMBL/GenBank/DDBJ databases">
        <authorList>
            <person name="Meier V. D."/>
        </authorList>
    </citation>
    <scope>NUCLEOTIDE SEQUENCE</scope>
    <source>
        <strain evidence="1">AVDCRST_MAG42</strain>
    </source>
</reference>
<evidence type="ECO:0008006" key="2">
    <source>
        <dbReference type="Google" id="ProtNLM"/>
    </source>
</evidence>
<dbReference type="AlphaFoldDB" id="A0A6J4IXQ8"/>
<dbReference type="InterPro" id="IPR025833">
    <property type="entry name" value="GDYXXLXY"/>
</dbReference>